<dbReference type="Pfam" id="PF13338">
    <property type="entry name" value="AbiEi_4"/>
    <property type="match status" value="1"/>
</dbReference>
<feature type="domain" description="AbiEi antitoxin N-terminal" evidence="1">
    <location>
        <begin position="23"/>
        <end position="64"/>
    </location>
</feature>
<dbReference type="RefSeq" id="WP_345067115.1">
    <property type="nucleotide sequence ID" value="NZ_BAABCN010000007.1"/>
</dbReference>
<evidence type="ECO:0000313" key="2">
    <source>
        <dbReference type="EMBL" id="GAA3881923.1"/>
    </source>
</evidence>
<protein>
    <recommendedName>
        <fullName evidence="1">AbiEi antitoxin N-terminal domain-containing protein</fullName>
    </recommendedName>
</protein>
<name>A0ABP7KMA4_9MICO</name>
<dbReference type="EMBL" id="BAABCN010000007">
    <property type="protein sequence ID" value="GAA3881923.1"/>
    <property type="molecule type" value="Genomic_DNA"/>
</dbReference>
<accession>A0ABP7KMA4</accession>
<reference evidence="3" key="1">
    <citation type="journal article" date="2019" name="Int. J. Syst. Evol. Microbiol.">
        <title>The Global Catalogue of Microorganisms (GCM) 10K type strain sequencing project: providing services to taxonomists for standard genome sequencing and annotation.</title>
        <authorList>
            <consortium name="The Broad Institute Genomics Platform"/>
            <consortium name="The Broad Institute Genome Sequencing Center for Infectious Disease"/>
            <person name="Wu L."/>
            <person name="Ma J."/>
        </authorList>
    </citation>
    <scope>NUCLEOTIDE SEQUENCE [LARGE SCALE GENOMIC DNA]</scope>
    <source>
        <strain evidence="3">JCM 17021</strain>
    </source>
</reference>
<keyword evidence="3" id="KW-1185">Reference proteome</keyword>
<proteinExistence type="predicted"/>
<gene>
    <name evidence="2" type="ORF">GCM10022381_25210</name>
</gene>
<evidence type="ECO:0000313" key="3">
    <source>
        <dbReference type="Proteomes" id="UP001501803"/>
    </source>
</evidence>
<dbReference type="InterPro" id="IPR025159">
    <property type="entry name" value="AbiEi_N"/>
</dbReference>
<organism evidence="2 3">
    <name type="scientific">Leifsonia kafniensis</name>
    <dbReference type="NCBI Taxonomy" id="475957"/>
    <lineage>
        <taxon>Bacteria</taxon>
        <taxon>Bacillati</taxon>
        <taxon>Actinomycetota</taxon>
        <taxon>Actinomycetes</taxon>
        <taxon>Micrococcales</taxon>
        <taxon>Microbacteriaceae</taxon>
        <taxon>Leifsonia</taxon>
    </lineage>
</organism>
<evidence type="ECO:0000259" key="1">
    <source>
        <dbReference type="Pfam" id="PF13338"/>
    </source>
</evidence>
<sequence length="346" mass="37730">MQRTQARAITTDGSIADAALAVLAARYDGLIPSKALGEAGINAHAAKSLVARGLLVRIRRGMYVQPELWNDVRAEGRYQLVVRSTMALTRRPAIVSHLSAAVIHDLPIVGSWPKTVHTLEPDAAGGSSSRFVTSHRSGATPAPVRNGELLVTSLARTVIDVAASSSFLNGVTVADHALRVEGERAAAEVKRGAVGTPALTKADLYAELARVNPRYGFRQAERVIAFANPLSANLGESLSRVRIFELGFQVPELQVHFVVGNGHNCWVDCYWRGIRKIGEFDGKHKYTRGIVLGDRDPAEVMVAEKVREDALRAHPDCDSFDRWDWDTAISPRLFSRFLSEHGMPLA</sequence>
<comment type="caution">
    <text evidence="2">The sequence shown here is derived from an EMBL/GenBank/DDBJ whole genome shotgun (WGS) entry which is preliminary data.</text>
</comment>
<dbReference type="Proteomes" id="UP001501803">
    <property type="component" value="Unassembled WGS sequence"/>
</dbReference>